<proteinExistence type="predicted"/>
<dbReference type="InterPro" id="IPR023198">
    <property type="entry name" value="PGP-like_dom2"/>
</dbReference>
<keyword evidence="1" id="KW-0378">Hydrolase</keyword>
<dbReference type="GO" id="GO:0050308">
    <property type="term" value="F:sugar-phosphatase activity"/>
    <property type="evidence" value="ECO:0007669"/>
    <property type="project" value="TreeGrafter"/>
</dbReference>
<dbReference type="AlphaFoldDB" id="A0A9D1V9S4"/>
<reference evidence="1" key="1">
    <citation type="journal article" date="2021" name="PeerJ">
        <title>Extensive microbial diversity within the chicken gut microbiome revealed by metagenomics and culture.</title>
        <authorList>
            <person name="Gilroy R."/>
            <person name="Ravi A."/>
            <person name="Getino M."/>
            <person name="Pursley I."/>
            <person name="Horton D.L."/>
            <person name="Alikhan N.F."/>
            <person name="Baker D."/>
            <person name="Gharbi K."/>
            <person name="Hall N."/>
            <person name="Watson M."/>
            <person name="Adriaenssens E.M."/>
            <person name="Foster-Nyarko E."/>
            <person name="Jarju S."/>
            <person name="Secka A."/>
            <person name="Antonio M."/>
            <person name="Oren A."/>
            <person name="Chaudhuri R.R."/>
            <person name="La Ragione R."/>
            <person name="Hildebrand F."/>
            <person name="Pallen M.J."/>
        </authorList>
    </citation>
    <scope>NUCLEOTIDE SEQUENCE</scope>
    <source>
        <strain evidence="1">14975</strain>
    </source>
</reference>
<dbReference type="Gene3D" id="3.40.50.1000">
    <property type="entry name" value="HAD superfamily/HAD-like"/>
    <property type="match status" value="1"/>
</dbReference>
<dbReference type="SFLD" id="SFLDG01129">
    <property type="entry name" value="C1.5:_HAD__Beta-PGM__Phosphata"/>
    <property type="match status" value="1"/>
</dbReference>
<dbReference type="InterPro" id="IPR023214">
    <property type="entry name" value="HAD_sf"/>
</dbReference>
<gene>
    <name evidence="1" type="ORF">H9862_01355</name>
</gene>
<name>A0A9D1V9S4_9BACT</name>
<dbReference type="PANTHER" id="PTHR43481">
    <property type="entry name" value="FRUCTOSE-1-PHOSPHATE PHOSPHATASE"/>
    <property type="match status" value="1"/>
</dbReference>
<dbReference type="NCBIfam" id="TIGR01509">
    <property type="entry name" value="HAD-SF-IA-v3"/>
    <property type="match status" value="1"/>
</dbReference>
<dbReference type="Gene3D" id="1.10.150.240">
    <property type="entry name" value="Putative phosphatase, domain 2"/>
    <property type="match status" value="1"/>
</dbReference>
<dbReference type="Pfam" id="PF13419">
    <property type="entry name" value="HAD_2"/>
    <property type="match status" value="1"/>
</dbReference>
<dbReference type="EMBL" id="DXFQ01000019">
    <property type="protein sequence ID" value="HIX19233.1"/>
    <property type="molecule type" value="Genomic_DNA"/>
</dbReference>
<protein>
    <submittedName>
        <fullName evidence="1">HAD-IA family hydrolase</fullName>
    </submittedName>
</protein>
<dbReference type="PANTHER" id="PTHR43481:SF4">
    <property type="entry name" value="GLYCEROL-1-PHOSPHATE PHOSPHOHYDROLASE 1-RELATED"/>
    <property type="match status" value="1"/>
</dbReference>
<evidence type="ECO:0000313" key="2">
    <source>
        <dbReference type="Proteomes" id="UP000823964"/>
    </source>
</evidence>
<dbReference type="InterPro" id="IPR041492">
    <property type="entry name" value="HAD_2"/>
</dbReference>
<dbReference type="SFLD" id="SFLDS00003">
    <property type="entry name" value="Haloacid_Dehalogenase"/>
    <property type="match status" value="1"/>
</dbReference>
<dbReference type="Proteomes" id="UP000823964">
    <property type="component" value="Unassembled WGS sequence"/>
</dbReference>
<dbReference type="InterPro" id="IPR036412">
    <property type="entry name" value="HAD-like_sf"/>
</dbReference>
<sequence length="220" mass="24461">MKNTRGIIFDFDGVLVDTEWAIYQSWVRLYEREGQHISIETYAPCLGAGYSHWDPARHLESLTGKHYDWERETPARQAQIEADLAEQGLMPGARELLDWCRDAGIGLTVASSSSRRWVGGWLERLGIINRFKGVFTRTDGYPVKPNPALFLAAQHCLGLPCEQCLVVEDSENGTISAANAGIPCVAVPNRMTAASDFSRAACRLPNLTALRERLEQQLVG</sequence>
<dbReference type="InterPro" id="IPR051806">
    <property type="entry name" value="HAD-like_SPP"/>
</dbReference>
<organism evidence="1 2">
    <name type="scientific">Candidatus Akkermansia intestinigallinarum</name>
    <dbReference type="NCBI Taxonomy" id="2838431"/>
    <lineage>
        <taxon>Bacteria</taxon>
        <taxon>Pseudomonadati</taxon>
        <taxon>Verrucomicrobiota</taxon>
        <taxon>Verrucomicrobiia</taxon>
        <taxon>Verrucomicrobiales</taxon>
        <taxon>Akkermansiaceae</taxon>
        <taxon>Akkermansia</taxon>
    </lineage>
</organism>
<comment type="caution">
    <text evidence="1">The sequence shown here is derived from an EMBL/GenBank/DDBJ whole genome shotgun (WGS) entry which is preliminary data.</text>
</comment>
<accession>A0A9D1V9S4</accession>
<dbReference type="InterPro" id="IPR006439">
    <property type="entry name" value="HAD-SF_hydro_IA"/>
</dbReference>
<evidence type="ECO:0000313" key="1">
    <source>
        <dbReference type="EMBL" id="HIX19233.1"/>
    </source>
</evidence>
<reference evidence="1" key="2">
    <citation type="submission" date="2021-04" db="EMBL/GenBank/DDBJ databases">
        <authorList>
            <person name="Gilroy R."/>
        </authorList>
    </citation>
    <scope>NUCLEOTIDE SEQUENCE</scope>
    <source>
        <strain evidence="1">14975</strain>
    </source>
</reference>
<dbReference type="SUPFAM" id="SSF56784">
    <property type="entry name" value="HAD-like"/>
    <property type="match status" value="1"/>
</dbReference>